<dbReference type="OrthoDB" id="3510499at2"/>
<sequence>MPSVDPARRRLRLSDSHISVLGLLVAEEQIPEELFGALSELRESGLIDAADKISADLYPLVMTLMEPRVIVQVEMSGSQGLTHSGAVIGDDFIFTHENWPGDAESEYVPAEPETLVWSLARMVDLHRDVVEAVEGDEVIVSTMGSFDGVVTHMETGRFGEPGAVAEAAEAPVRLAEVLSQLNCMWRMTVAWKGETTQATLENGLAVSALAVWDCGIEGYWLRELPADPVLDGQVDKSSELRVRRTTAKEIWQMITNLLPDGAQLGPAPQAQPAF</sequence>
<protein>
    <submittedName>
        <fullName evidence="1">Uncharacterized protein</fullName>
    </submittedName>
</protein>
<proteinExistence type="predicted"/>
<evidence type="ECO:0000313" key="2">
    <source>
        <dbReference type="Proteomes" id="UP000028341"/>
    </source>
</evidence>
<dbReference type="STRING" id="55952.BU52_06010"/>
<organism evidence="1 2">
    <name type="scientific">Streptomyces toyocaensis</name>
    <dbReference type="NCBI Taxonomy" id="55952"/>
    <lineage>
        <taxon>Bacteria</taxon>
        <taxon>Bacillati</taxon>
        <taxon>Actinomycetota</taxon>
        <taxon>Actinomycetes</taxon>
        <taxon>Kitasatosporales</taxon>
        <taxon>Streptomycetaceae</taxon>
        <taxon>Streptomyces</taxon>
    </lineage>
</organism>
<dbReference type="eggNOG" id="ENOG5031CZ3">
    <property type="taxonomic scope" value="Bacteria"/>
</dbReference>
<evidence type="ECO:0000313" key="1">
    <source>
        <dbReference type="EMBL" id="KES07981.1"/>
    </source>
</evidence>
<name>A0A081XWQ8_STRTO</name>
<keyword evidence="2" id="KW-1185">Reference proteome</keyword>
<accession>A0A081XWQ8</accession>
<gene>
    <name evidence="1" type="ORF">BU52_06010</name>
</gene>
<dbReference type="Proteomes" id="UP000028341">
    <property type="component" value="Unassembled WGS sequence"/>
</dbReference>
<dbReference type="EMBL" id="JFCB01000003">
    <property type="protein sequence ID" value="KES07981.1"/>
    <property type="molecule type" value="Genomic_DNA"/>
</dbReference>
<dbReference type="AlphaFoldDB" id="A0A081XWQ8"/>
<reference evidence="1 2" key="1">
    <citation type="submission" date="2014-02" db="EMBL/GenBank/DDBJ databases">
        <title>The genome announcement of Streptomyces toyocaensis NRRL15009.</title>
        <authorList>
            <person name="Hong H.-J."/>
            <person name="Kwun M.J."/>
        </authorList>
    </citation>
    <scope>NUCLEOTIDE SEQUENCE [LARGE SCALE GENOMIC DNA]</scope>
    <source>
        <strain evidence="1 2">NRRL 15009</strain>
    </source>
</reference>
<comment type="caution">
    <text evidence="1">The sequence shown here is derived from an EMBL/GenBank/DDBJ whole genome shotgun (WGS) entry which is preliminary data.</text>
</comment>